<proteinExistence type="inferred from homology"/>
<dbReference type="NCBIfam" id="TIGR02734">
    <property type="entry name" value="crtI_fam"/>
    <property type="match status" value="1"/>
</dbReference>
<keyword evidence="4 5" id="KW-0560">Oxidoreductase</keyword>
<evidence type="ECO:0000256" key="4">
    <source>
        <dbReference type="ARBA" id="ARBA00023002"/>
    </source>
</evidence>
<dbReference type="InterPro" id="IPR036188">
    <property type="entry name" value="FAD/NAD-bd_sf"/>
</dbReference>
<sequence>MSMTSRSSRPRIAIVGAGPGGLAAAMLLAQTDASVTIFERLDHIGGRSATIKARSQAGMFRFDTGPTFFLYPRILAEIFVACGRRLEDHLDLIRIDPQYRLVFEEGGEIRATSDAADMAREIARFSPDDAAAVSRFMADNRAKLAAFRPALESPMNSALDLLRPGVLKALPGLRPHQSLDRYLARYFKDERVRLAFSFQSKYLGMSPFRCPSLFSILAFIEYEFGVWHPRGGCGAVMTAMARVAEDAGVDLRLGAPVQEILFDGRRAVGIRSARGTERFDAVVVNADFAQAMTTLVPDSIRRRWPDRRIATRKFSCSTFMMYLGLEGDVPDLDHHTIYLSRDYRHNFTEIEQGLAPPANPSFYVQNACVTDPDLAPPGHSTLYVLVPVARRIGAGIDWDANRDSFRRLALERLQRIGIRDVERRIRFEKILTPTNWEHDLNVYTGATFNLAHNLGQMLHMRPRNRFEDLDGVYLVGGGTHPGSGLPVIFESARITSKLITQDLGLTAGRATDTSLPADPYQPALKEVV</sequence>
<evidence type="ECO:0000256" key="5">
    <source>
        <dbReference type="RuleBase" id="RU362075"/>
    </source>
</evidence>
<comment type="pathway">
    <text evidence="1 5">Carotenoid biosynthesis.</text>
</comment>
<dbReference type="GO" id="GO:0016627">
    <property type="term" value="F:oxidoreductase activity, acting on the CH-CH group of donors"/>
    <property type="evidence" value="ECO:0007669"/>
    <property type="project" value="UniProtKB-ARBA"/>
</dbReference>
<dbReference type="InterPro" id="IPR008150">
    <property type="entry name" value="Phytoene_DH_bac_CS"/>
</dbReference>
<dbReference type="InterPro" id="IPR002937">
    <property type="entry name" value="Amino_oxidase"/>
</dbReference>
<organism evidence="7 8">
    <name type="scientific">Rhodopila globiformis</name>
    <name type="common">Rhodopseudomonas globiformis</name>
    <dbReference type="NCBI Taxonomy" id="1071"/>
    <lineage>
        <taxon>Bacteria</taxon>
        <taxon>Pseudomonadati</taxon>
        <taxon>Pseudomonadota</taxon>
        <taxon>Alphaproteobacteria</taxon>
        <taxon>Acetobacterales</taxon>
        <taxon>Acetobacteraceae</taxon>
        <taxon>Rhodopila</taxon>
    </lineage>
</organism>
<gene>
    <name evidence="7" type="ORF">CCS01_07295</name>
</gene>
<evidence type="ECO:0000313" key="7">
    <source>
        <dbReference type="EMBL" id="PPQ35478.1"/>
    </source>
</evidence>
<dbReference type="Gene3D" id="3.50.50.60">
    <property type="entry name" value="FAD/NAD(P)-binding domain"/>
    <property type="match status" value="2"/>
</dbReference>
<keyword evidence="8" id="KW-1185">Reference proteome</keyword>
<dbReference type="PANTHER" id="PTHR43734">
    <property type="entry name" value="PHYTOENE DESATURASE"/>
    <property type="match status" value="1"/>
</dbReference>
<protein>
    <submittedName>
        <fullName evidence="7">Phytoene desaturase</fullName>
    </submittedName>
</protein>
<reference evidence="7 8" key="1">
    <citation type="journal article" date="2018" name="Arch. Microbiol.">
        <title>New insights into the metabolic potential of the phototrophic purple bacterium Rhodopila globiformis DSM 161(T) from its draft genome sequence and evidence for a vanadium-dependent nitrogenase.</title>
        <authorList>
            <person name="Imhoff J.F."/>
            <person name="Rahn T."/>
            <person name="Kunzel S."/>
            <person name="Neulinger S.C."/>
        </authorList>
    </citation>
    <scope>NUCLEOTIDE SEQUENCE [LARGE SCALE GENOMIC DNA]</scope>
    <source>
        <strain evidence="7 8">DSM 161</strain>
    </source>
</reference>
<dbReference type="SUPFAM" id="SSF51905">
    <property type="entry name" value="FAD/NAD(P)-binding domain"/>
    <property type="match status" value="1"/>
</dbReference>
<evidence type="ECO:0000256" key="2">
    <source>
        <dbReference type="ARBA" id="ARBA00006046"/>
    </source>
</evidence>
<dbReference type="PROSITE" id="PS00982">
    <property type="entry name" value="PHYTOENE_DH"/>
    <property type="match status" value="1"/>
</dbReference>
<name>A0A2S6NKC6_RHOGL</name>
<dbReference type="Pfam" id="PF01593">
    <property type="entry name" value="Amino_oxidase"/>
    <property type="match status" value="1"/>
</dbReference>
<dbReference type="EMBL" id="NHRY01000072">
    <property type="protein sequence ID" value="PPQ35478.1"/>
    <property type="molecule type" value="Genomic_DNA"/>
</dbReference>
<dbReference type="Proteomes" id="UP000239724">
    <property type="component" value="Unassembled WGS sequence"/>
</dbReference>
<dbReference type="AlphaFoldDB" id="A0A2S6NKC6"/>
<dbReference type="InterPro" id="IPR014105">
    <property type="entry name" value="Carotenoid/retinoid_OxRdtase"/>
</dbReference>
<feature type="domain" description="Amine oxidase" evidence="6">
    <location>
        <begin position="20"/>
        <end position="497"/>
    </location>
</feature>
<evidence type="ECO:0000256" key="3">
    <source>
        <dbReference type="ARBA" id="ARBA00022746"/>
    </source>
</evidence>
<evidence type="ECO:0000256" key="1">
    <source>
        <dbReference type="ARBA" id="ARBA00004829"/>
    </source>
</evidence>
<dbReference type="PRINTS" id="PR00419">
    <property type="entry name" value="ADXRDTASE"/>
</dbReference>
<dbReference type="GO" id="GO:0016117">
    <property type="term" value="P:carotenoid biosynthetic process"/>
    <property type="evidence" value="ECO:0007669"/>
    <property type="project" value="UniProtKB-KW"/>
</dbReference>
<evidence type="ECO:0000259" key="6">
    <source>
        <dbReference type="Pfam" id="PF01593"/>
    </source>
</evidence>
<comment type="caution">
    <text evidence="7">The sequence shown here is derived from an EMBL/GenBank/DDBJ whole genome shotgun (WGS) entry which is preliminary data.</text>
</comment>
<evidence type="ECO:0000313" key="8">
    <source>
        <dbReference type="Proteomes" id="UP000239724"/>
    </source>
</evidence>
<keyword evidence="3 5" id="KW-0125">Carotenoid biosynthesis</keyword>
<dbReference type="OrthoDB" id="9774675at2"/>
<dbReference type="PANTHER" id="PTHR43734:SF1">
    <property type="entry name" value="PHYTOENE DESATURASE"/>
    <property type="match status" value="1"/>
</dbReference>
<accession>A0A2S6NKC6</accession>
<comment type="similarity">
    <text evidence="2 5">Belongs to the carotenoid/retinoid oxidoreductase family.</text>
</comment>